<dbReference type="Pfam" id="PF14397">
    <property type="entry name" value="ATPgrasp_ST"/>
    <property type="match status" value="1"/>
</dbReference>
<dbReference type="PROSITE" id="PS50975">
    <property type="entry name" value="ATP_GRASP"/>
    <property type="match status" value="1"/>
</dbReference>
<comment type="caution">
    <text evidence="3">The sequence shown here is derived from an EMBL/GenBank/DDBJ whole genome shotgun (WGS) entry which is preliminary data.</text>
</comment>
<keyword evidence="3" id="KW-0436">Ligase</keyword>
<dbReference type="GO" id="GO:0046872">
    <property type="term" value="F:metal ion binding"/>
    <property type="evidence" value="ECO:0007669"/>
    <property type="project" value="InterPro"/>
</dbReference>
<dbReference type="GO" id="GO:0009432">
    <property type="term" value="P:SOS response"/>
    <property type="evidence" value="ECO:0007669"/>
    <property type="project" value="TreeGrafter"/>
</dbReference>
<dbReference type="GO" id="GO:0005737">
    <property type="term" value="C:cytoplasm"/>
    <property type="evidence" value="ECO:0007669"/>
    <property type="project" value="TreeGrafter"/>
</dbReference>
<dbReference type="InterPro" id="IPR039523">
    <property type="entry name" value="RimK-rel_E_lig_ATP-grasp"/>
</dbReference>
<organism evidence="3 4">
    <name type="scientific">Candidatus Collierbacteria bacterium GW2011_GWA1_44_12</name>
    <dbReference type="NCBI Taxonomy" id="1618376"/>
    <lineage>
        <taxon>Bacteria</taxon>
        <taxon>Candidatus Collieribacteriota</taxon>
    </lineage>
</organism>
<dbReference type="PANTHER" id="PTHR21621">
    <property type="entry name" value="RIBOSOMAL PROTEIN S6 MODIFICATION PROTEIN"/>
    <property type="match status" value="1"/>
</dbReference>
<dbReference type="Proteomes" id="UP000034069">
    <property type="component" value="Unassembled WGS sequence"/>
</dbReference>
<dbReference type="GO" id="GO:0005524">
    <property type="term" value="F:ATP binding"/>
    <property type="evidence" value="ECO:0007669"/>
    <property type="project" value="UniProtKB-UniRule"/>
</dbReference>
<feature type="domain" description="ATP-grasp" evidence="2">
    <location>
        <begin position="38"/>
        <end position="302"/>
    </location>
</feature>
<gene>
    <name evidence="3" type="ORF">UW23_C0020G0009</name>
</gene>
<proteinExistence type="predicted"/>
<dbReference type="SUPFAM" id="SSF50630">
    <property type="entry name" value="Acid proteases"/>
    <property type="match status" value="1"/>
</dbReference>
<evidence type="ECO:0000256" key="1">
    <source>
        <dbReference type="PROSITE-ProRule" id="PRU00409"/>
    </source>
</evidence>
<keyword evidence="1" id="KW-0067">ATP-binding</keyword>
<sequence length="440" mass="49065">MSIVRRGDLLGLNARSAEYLRLNRKLARDRADNKLLTKRVLKKRGIPHPKLLGILGNHRKVENFDWESLTGGFVIKPAKGFGGQGILLIRASVKEPGKFILPGGKRVGVEDLKLHALDVVEGRYSHNSLPDKAMIEERINIHPKFKKMAVGGAPDVRVIVFNNVPVMAMLRLPTEESGGKANLHQGAIGLGIDLATGITTYGVYKNESIKYFPDTNKKVNGITIPHWDKILRMSVETQMASRLAYLSVDMLIDAENGPVVLELNDQPGLSIQIANMQGLRKRLERVEGILVDTPEKGVRIAKTLFALEFANRVKFDTQEKKQVKVIDRVRIKPHKGKRVSVDVKVDTGAFSTSIDRAFAEKLGLLSDEHVLLTRKFKSALGEETRKLIGVDFVLKGRIIKTCASVTGRSHLQYNMIIGRRDLKGFLVDPLIDDEMINVRK</sequence>
<dbReference type="SUPFAM" id="SSF56059">
    <property type="entry name" value="Glutathione synthetase ATP-binding domain-like"/>
    <property type="match status" value="1"/>
</dbReference>
<dbReference type="InterPro" id="IPR021109">
    <property type="entry name" value="Peptidase_aspartic_dom_sf"/>
</dbReference>
<dbReference type="Gene3D" id="3.30.470.20">
    <property type="entry name" value="ATP-grasp fold, B domain"/>
    <property type="match status" value="1"/>
</dbReference>
<name>A0A0G1JIH6_9BACT</name>
<dbReference type="InterPro" id="IPR011761">
    <property type="entry name" value="ATP-grasp"/>
</dbReference>
<accession>A0A0G1JIH6</accession>
<dbReference type="PATRIC" id="fig|1618376.3.peg.562"/>
<evidence type="ECO:0000313" key="4">
    <source>
        <dbReference type="Proteomes" id="UP000034069"/>
    </source>
</evidence>
<reference evidence="3 4" key="1">
    <citation type="journal article" date="2015" name="Nature">
        <title>rRNA introns, odd ribosomes, and small enigmatic genomes across a large radiation of phyla.</title>
        <authorList>
            <person name="Brown C.T."/>
            <person name="Hug L.A."/>
            <person name="Thomas B.C."/>
            <person name="Sharon I."/>
            <person name="Castelle C.J."/>
            <person name="Singh A."/>
            <person name="Wilkins M.J."/>
            <person name="Williams K.H."/>
            <person name="Banfield J.F."/>
        </authorList>
    </citation>
    <scope>NUCLEOTIDE SEQUENCE [LARGE SCALE GENOMIC DNA]</scope>
</reference>
<dbReference type="AlphaFoldDB" id="A0A0G1JIH6"/>
<dbReference type="PANTHER" id="PTHR21621:SF0">
    <property type="entry name" value="BETA-CITRYLGLUTAMATE SYNTHASE B-RELATED"/>
    <property type="match status" value="1"/>
</dbReference>
<dbReference type="GO" id="GO:0018169">
    <property type="term" value="F:ribosomal S6-glutamic acid ligase activity"/>
    <property type="evidence" value="ECO:0007669"/>
    <property type="project" value="TreeGrafter"/>
</dbReference>
<protein>
    <submittedName>
        <fullName evidence="3">Alpha-L-glutamate ligase-related protein</fullName>
    </submittedName>
</protein>
<evidence type="ECO:0000259" key="2">
    <source>
        <dbReference type="PROSITE" id="PS50975"/>
    </source>
</evidence>
<evidence type="ECO:0000313" key="3">
    <source>
        <dbReference type="EMBL" id="KKT35174.1"/>
    </source>
</evidence>
<dbReference type="Gene3D" id="2.40.70.10">
    <property type="entry name" value="Acid Proteases"/>
    <property type="match status" value="1"/>
</dbReference>
<keyword evidence="1" id="KW-0547">Nucleotide-binding</keyword>
<dbReference type="EMBL" id="LCHN01000020">
    <property type="protein sequence ID" value="KKT35174.1"/>
    <property type="molecule type" value="Genomic_DNA"/>
</dbReference>